<dbReference type="PANTHER" id="PTHR47706">
    <property type="entry name" value="NMRA-LIKE FAMILY PROTEIN"/>
    <property type="match status" value="1"/>
</dbReference>
<evidence type="ECO:0000259" key="3">
    <source>
        <dbReference type="Pfam" id="PF05368"/>
    </source>
</evidence>
<evidence type="ECO:0000313" key="4">
    <source>
        <dbReference type="EMBL" id="VEU22155.1"/>
    </source>
</evidence>
<dbReference type="GO" id="GO:0016491">
    <property type="term" value="F:oxidoreductase activity"/>
    <property type="evidence" value="ECO:0007669"/>
    <property type="project" value="UniProtKB-KW"/>
</dbReference>
<sequence>MSSYKPVVAVIGLNGALGRHVLEALTSPTFKSKVASPIIAISRKAPETQRSGVKYVEGSVDDADSLKEAYRGVDVVVDISTTNVSHEASVDVAVANGVKLYIPSEFGSDYSKSEFKDAFAAKAQTVQYAKSKGLKTVEIITGFFTEWFIRGAAFTGLDAQKDTFQLHGDGKTPVSTTSLIDVGKVVASIVVKPVAEIPNVVIVQGSSPTFTDIAAYYETVTGKKLERLTPVSAESSIEAARAVLKKGVTGFGDFAKILLAVVVSGKGGDFTHKNDDDFVNPGQSLWKWVNWKSVADGIWKKQ</sequence>
<dbReference type="InterPro" id="IPR036291">
    <property type="entry name" value="NAD(P)-bd_dom_sf"/>
</dbReference>
<dbReference type="Gene3D" id="3.90.25.10">
    <property type="entry name" value="UDP-galactose 4-epimerase, domain 1"/>
    <property type="match status" value="1"/>
</dbReference>
<keyword evidence="2" id="KW-0560">Oxidoreductase</keyword>
<evidence type="ECO:0000256" key="2">
    <source>
        <dbReference type="ARBA" id="ARBA00023002"/>
    </source>
</evidence>
<accession>A0A448YMH8</accession>
<dbReference type="AlphaFoldDB" id="A0A448YMH8"/>
<evidence type="ECO:0000256" key="1">
    <source>
        <dbReference type="ARBA" id="ARBA00022857"/>
    </source>
</evidence>
<proteinExistence type="predicted"/>
<dbReference type="InParanoid" id="A0A448YMH8"/>
<protein>
    <submittedName>
        <fullName evidence="4">DEKNAAC103203</fullName>
    </submittedName>
</protein>
<reference evidence="4 5" key="1">
    <citation type="submission" date="2018-12" db="EMBL/GenBank/DDBJ databases">
        <authorList>
            <person name="Tiukova I."/>
            <person name="Dainat J."/>
        </authorList>
    </citation>
    <scope>NUCLEOTIDE SEQUENCE [LARGE SCALE GENOMIC DNA]</scope>
</reference>
<evidence type="ECO:0000313" key="5">
    <source>
        <dbReference type="Proteomes" id="UP000290900"/>
    </source>
</evidence>
<dbReference type="EMBL" id="CAACVR010000019">
    <property type="protein sequence ID" value="VEU22155.1"/>
    <property type="molecule type" value="Genomic_DNA"/>
</dbReference>
<organism evidence="4 5">
    <name type="scientific">Brettanomyces naardenensis</name>
    <name type="common">Yeast</name>
    <dbReference type="NCBI Taxonomy" id="13370"/>
    <lineage>
        <taxon>Eukaryota</taxon>
        <taxon>Fungi</taxon>
        <taxon>Dikarya</taxon>
        <taxon>Ascomycota</taxon>
        <taxon>Saccharomycotina</taxon>
        <taxon>Pichiomycetes</taxon>
        <taxon>Pichiales</taxon>
        <taxon>Pichiaceae</taxon>
        <taxon>Brettanomyces</taxon>
    </lineage>
</organism>
<keyword evidence="5" id="KW-1185">Reference proteome</keyword>
<dbReference type="STRING" id="13370.A0A448YMH8"/>
<dbReference type="InterPro" id="IPR008030">
    <property type="entry name" value="NmrA-like"/>
</dbReference>
<feature type="domain" description="NmrA-like" evidence="3">
    <location>
        <begin position="7"/>
        <end position="228"/>
    </location>
</feature>
<dbReference type="Gene3D" id="3.40.50.720">
    <property type="entry name" value="NAD(P)-binding Rossmann-like Domain"/>
    <property type="match status" value="1"/>
</dbReference>
<dbReference type="SUPFAM" id="SSF51735">
    <property type="entry name" value="NAD(P)-binding Rossmann-fold domains"/>
    <property type="match status" value="1"/>
</dbReference>
<dbReference type="InterPro" id="IPR051609">
    <property type="entry name" value="NmrA/Isoflavone_reductase-like"/>
</dbReference>
<dbReference type="Pfam" id="PF05368">
    <property type="entry name" value="NmrA"/>
    <property type="match status" value="1"/>
</dbReference>
<keyword evidence="1" id="KW-0521">NADP</keyword>
<dbReference type="PANTHER" id="PTHR47706:SF9">
    <property type="entry name" value="NMRA-LIKE DOMAIN-CONTAINING PROTEIN-RELATED"/>
    <property type="match status" value="1"/>
</dbReference>
<dbReference type="Proteomes" id="UP000290900">
    <property type="component" value="Unassembled WGS sequence"/>
</dbReference>
<gene>
    <name evidence="4" type="ORF">BRENAR_LOCUS2887</name>
</gene>
<dbReference type="OrthoDB" id="9974981at2759"/>
<name>A0A448YMH8_BRENA</name>